<feature type="transmembrane region" description="Helical" evidence="13">
    <location>
        <begin position="330"/>
        <end position="350"/>
    </location>
</feature>
<keyword evidence="6" id="KW-0050">Antiport</keyword>
<dbReference type="InterPro" id="IPR048279">
    <property type="entry name" value="MdtK-like"/>
</dbReference>
<comment type="subcellular location">
    <subcellularLocation>
        <location evidence="2">Cell membrane</location>
        <topology evidence="2">Multi-pass membrane protein</topology>
    </subcellularLocation>
</comment>
<dbReference type="Proteomes" id="UP000236311">
    <property type="component" value="Unassembled WGS sequence"/>
</dbReference>
<evidence type="ECO:0000256" key="9">
    <source>
        <dbReference type="ARBA" id="ARBA00022989"/>
    </source>
</evidence>
<feature type="transmembrane region" description="Helical" evidence="13">
    <location>
        <begin position="110"/>
        <end position="132"/>
    </location>
</feature>
<evidence type="ECO:0000313" key="14">
    <source>
        <dbReference type="EMBL" id="SOY27318.1"/>
    </source>
</evidence>
<comment type="similarity">
    <text evidence="3">Belongs to the multi antimicrobial extrusion (MATE) (TC 2.A.66.1) family.</text>
</comment>
<evidence type="ECO:0000256" key="11">
    <source>
        <dbReference type="ARBA" id="ARBA00023136"/>
    </source>
</evidence>
<evidence type="ECO:0000256" key="7">
    <source>
        <dbReference type="ARBA" id="ARBA00022475"/>
    </source>
</evidence>
<keyword evidence="15" id="KW-1185">Reference proteome</keyword>
<name>A0A2K4ZA27_9FIRM</name>
<keyword evidence="7" id="KW-1003">Cell membrane</keyword>
<dbReference type="Pfam" id="PF01554">
    <property type="entry name" value="MatE"/>
    <property type="match status" value="2"/>
</dbReference>
<evidence type="ECO:0000256" key="8">
    <source>
        <dbReference type="ARBA" id="ARBA00022692"/>
    </source>
</evidence>
<evidence type="ECO:0000256" key="6">
    <source>
        <dbReference type="ARBA" id="ARBA00022449"/>
    </source>
</evidence>
<dbReference type="InterPro" id="IPR002528">
    <property type="entry name" value="MATE_fam"/>
</dbReference>
<evidence type="ECO:0000256" key="5">
    <source>
        <dbReference type="ARBA" id="ARBA00022448"/>
    </source>
</evidence>
<dbReference type="GO" id="GO:0042910">
    <property type="term" value="F:xenobiotic transmembrane transporter activity"/>
    <property type="evidence" value="ECO:0007669"/>
    <property type="project" value="InterPro"/>
</dbReference>
<reference evidence="14 15" key="1">
    <citation type="submission" date="2018-01" db="EMBL/GenBank/DDBJ databases">
        <authorList>
            <person name="Gaut B.S."/>
            <person name="Morton B.R."/>
            <person name="Clegg M.T."/>
            <person name="Duvall M.R."/>
        </authorList>
    </citation>
    <scope>NUCLEOTIDE SEQUENCE [LARGE SCALE GENOMIC DNA]</scope>
    <source>
        <strain evidence="14">GP69</strain>
    </source>
</reference>
<evidence type="ECO:0000256" key="13">
    <source>
        <dbReference type="SAM" id="Phobius"/>
    </source>
</evidence>
<dbReference type="GO" id="GO:0006811">
    <property type="term" value="P:monoatomic ion transport"/>
    <property type="evidence" value="ECO:0007669"/>
    <property type="project" value="UniProtKB-KW"/>
</dbReference>
<sequence>MNLKENETKVKNNTTHTKDMTTGNPYSLMLGFALPIFLSQVFQQLYNTADAFIVGRYLGTNALAAVTSSGTLIFLMISFFAGIAMGAGVVTSRYFGAGDREQVSRSIHTVLAFGLVAGILLTVVGVAFTPTFLVWMQTDPEVLPEAISYFRYYFLGSLALVLYNVCRSIMNALGDSRRPLYYLIFSSILNVVLDVVFLAAFHWGVWAAAVATVISQAASVVLCMIHLTRKGNVFTVEWRKIRFHKDMLREIIHNGLPSGVQNSVIAFANVIVQSQINSFGRLAMAAYGTHAKIEGFAFLPITSFNMASTTFISQNLGAREYDRAKKGARFSILAAVLSAEVIGVFCYIFAPKLIGMFDQNPGVIELGVRQAHTVALFYCLLAFSHSVAAVCRGAGKAFVPMCVMLAVWCVLRITYIFAVMQLTHEIGYIYWAYPLTWAISSVIYLIYYLCCDWIHGFDNSSGPV</sequence>
<feature type="transmembrane region" description="Helical" evidence="13">
    <location>
        <begin position="398"/>
        <end position="422"/>
    </location>
</feature>
<keyword evidence="5" id="KW-0813">Transport</keyword>
<dbReference type="CDD" id="cd13138">
    <property type="entry name" value="MATE_yoeA_like"/>
    <property type="match status" value="1"/>
</dbReference>
<dbReference type="GO" id="GO:0015297">
    <property type="term" value="F:antiporter activity"/>
    <property type="evidence" value="ECO:0007669"/>
    <property type="project" value="UniProtKB-KW"/>
</dbReference>
<keyword evidence="11 13" id="KW-0472">Membrane</keyword>
<accession>A0A2K4ZA27</accession>
<feature type="transmembrane region" description="Helical" evidence="13">
    <location>
        <begin position="370"/>
        <end position="391"/>
    </location>
</feature>
<dbReference type="RefSeq" id="WP_172454894.1">
    <property type="nucleotide sequence ID" value="NZ_CANRXC010000060.1"/>
</dbReference>
<organism evidence="14 15">
    <name type="scientific">Acetatifactor muris</name>
    <dbReference type="NCBI Taxonomy" id="879566"/>
    <lineage>
        <taxon>Bacteria</taxon>
        <taxon>Bacillati</taxon>
        <taxon>Bacillota</taxon>
        <taxon>Clostridia</taxon>
        <taxon>Lachnospirales</taxon>
        <taxon>Lachnospiraceae</taxon>
        <taxon>Acetatifactor</taxon>
    </lineage>
</organism>
<evidence type="ECO:0000256" key="10">
    <source>
        <dbReference type="ARBA" id="ARBA00023065"/>
    </source>
</evidence>
<dbReference type="NCBIfam" id="TIGR00797">
    <property type="entry name" value="matE"/>
    <property type="match status" value="1"/>
</dbReference>
<dbReference type="GO" id="GO:0005886">
    <property type="term" value="C:plasma membrane"/>
    <property type="evidence" value="ECO:0007669"/>
    <property type="project" value="UniProtKB-SubCell"/>
</dbReference>
<evidence type="ECO:0000256" key="4">
    <source>
        <dbReference type="ARBA" id="ARBA00020268"/>
    </source>
</evidence>
<feature type="transmembrane region" description="Helical" evidence="13">
    <location>
        <begin position="428"/>
        <end position="450"/>
    </location>
</feature>
<keyword evidence="9 13" id="KW-1133">Transmembrane helix</keyword>
<evidence type="ECO:0000256" key="1">
    <source>
        <dbReference type="ARBA" id="ARBA00003408"/>
    </source>
</evidence>
<protein>
    <recommendedName>
        <fullName evidence="4">Probable multidrug resistance protein NorM</fullName>
    </recommendedName>
    <alternativeName>
        <fullName evidence="12">Multidrug-efflux transporter</fullName>
    </alternativeName>
</protein>
<proteinExistence type="inferred from homology"/>
<dbReference type="PANTHER" id="PTHR43298:SF2">
    <property type="entry name" value="FMN_FAD EXPORTER YEEO-RELATED"/>
    <property type="match status" value="1"/>
</dbReference>
<keyword evidence="8 13" id="KW-0812">Transmembrane</keyword>
<feature type="transmembrane region" description="Helical" evidence="13">
    <location>
        <begin position="180"/>
        <end position="200"/>
    </location>
</feature>
<keyword evidence="10" id="KW-0406">Ion transport</keyword>
<evidence type="ECO:0000256" key="12">
    <source>
        <dbReference type="ARBA" id="ARBA00031636"/>
    </source>
</evidence>
<evidence type="ECO:0000256" key="3">
    <source>
        <dbReference type="ARBA" id="ARBA00010199"/>
    </source>
</evidence>
<feature type="transmembrane region" description="Helical" evidence="13">
    <location>
        <begin position="206"/>
        <end position="227"/>
    </location>
</feature>
<evidence type="ECO:0000313" key="15">
    <source>
        <dbReference type="Proteomes" id="UP000236311"/>
    </source>
</evidence>
<dbReference type="InterPro" id="IPR050222">
    <property type="entry name" value="MATE_MdtK"/>
</dbReference>
<dbReference type="AlphaFoldDB" id="A0A2K4ZA27"/>
<dbReference type="PANTHER" id="PTHR43298">
    <property type="entry name" value="MULTIDRUG RESISTANCE PROTEIN NORM-RELATED"/>
    <property type="match status" value="1"/>
</dbReference>
<feature type="transmembrane region" description="Helical" evidence="13">
    <location>
        <begin position="62"/>
        <end position="90"/>
    </location>
</feature>
<gene>
    <name evidence="14" type="primary">mepA_1</name>
    <name evidence="14" type="ORF">AMURIS_00022</name>
</gene>
<dbReference type="PIRSF" id="PIRSF006603">
    <property type="entry name" value="DinF"/>
    <property type="match status" value="1"/>
</dbReference>
<feature type="transmembrane region" description="Helical" evidence="13">
    <location>
        <begin position="21"/>
        <end position="42"/>
    </location>
</feature>
<evidence type="ECO:0000256" key="2">
    <source>
        <dbReference type="ARBA" id="ARBA00004651"/>
    </source>
</evidence>
<dbReference type="EMBL" id="OFSM01000001">
    <property type="protein sequence ID" value="SOY27318.1"/>
    <property type="molecule type" value="Genomic_DNA"/>
</dbReference>
<comment type="function">
    <text evidence="1">Multidrug efflux pump.</text>
</comment>
<feature type="transmembrane region" description="Helical" evidence="13">
    <location>
        <begin position="152"/>
        <end position="173"/>
    </location>
</feature>